<organism evidence="3 4">
    <name type="scientific">Suillus discolor</name>
    <dbReference type="NCBI Taxonomy" id="1912936"/>
    <lineage>
        <taxon>Eukaryota</taxon>
        <taxon>Fungi</taxon>
        <taxon>Dikarya</taxon>
        <taxon>Basidiomycota</taxon>
        <taxon>Agaricomycotina</taxon>
        <taxon>Agaricomycetes</taxon>
        <taxon>Agaricomycetidae</taxon>
        <taxon>Boletales</taxon>
        <taxon>Suillineae</taxon>
        <taxon>Suillaceae</taxon>
        <taxon>Suillus</taxon>
    </lineage>
</organism>
<dbReference type="Proteomes" id="UP000823399">
    <property type="component" value="Unassembled WGS sequence"/>
</dbReference>
<dbReference type="GeneID" id="64696814"/>
<keyword evidence="2" id="KW-0472">Membrane</keyword>
<feature type="transmembrane region" description="Helical" evidence="2">
    <location>
        <begin position="48"/>
        <end position="72"/>
    </location>
</feature>
<sequence>MSSANTITTANKAFSDAAAKIDRLLGQACQLAARDPQHLVIAMEMGKVLTYAMMSHGGSITVLLPLILLAAAELQQHMNPSRTGLTGTPTWANIRGDDIRIQTHPLFPSTRNYQRTPSPLPPSQGPSQPRKRPVVEEPKQCRQGTEHRKRLRASSAQSRSHPALSKRQRQKSKAVVSTDDELDEDELVTPVIPTATKKRPAYVEIDTDQDMEEEVDEEDPVEPPRKIAVADVALPITADHELMDDEFADLTAEVWTPRCGQCVARDLICHQAYHKDHGGKLRVCGLCSRLKIRCGGKGSDTPKMKGKSIVAQRAHSQSRRRRLLAAATAAHALMDVPAASEVQEEQPGLPHSEVRPEPGLTSIPNQEIQNLQDEVASLRATIEALQQQVINGDWQLQETLAAQDDHAKLLADKLEPGAEPSLAPTDDTSIPLGPQAASPPTEADVELAAGPATPQAEAACLPVVMKADETVMLIPLFTVTIGPITYMGLSYGPLRALPYIAWAHLALQQIHRARPAILYFLSRPASLSSNLQAGPFTAQIIIWAHPTACTPTAGPFLYRNDPAEHAKCIRQHVICVIPISRRMPANDLVGRRNLQFLSAGIFDVRRL</sequence>
<keyword evidence="4" id="KW-1185">Reference proteome</keyword>
<proteinExistence type="predicted"/>
<accession>A0A9P7ERK6</accession>
<evidence type="ECO:0000313" key="4">
    <source>
        <dbReference type="Proteomes" id="UP000823399"/>
    </source>
</evidence>
<name>A0A9P7ERK6_9AGAM</name>
<dbReference type="RefSeq" id="XP_041285005.1">
    <property type="nucleotide sequence ID" value="XM_041434555.1"/>
</dbReference>
<reference evidence="3" key="1">
    <citation type="journal article" date="2020" name="New Phytol.">
        <title>Comparative genomics reveals dynamic genome evolution in host specialist ectomycorrhizal fungi.</title>
        <authorList>
            <person name="Lofgren L.A."/>
            <person name="Nguyen N.H."/>
            <person name="Vilgalys R."/>
            <person name="Ruytinx J."/>
            <person name="Liao H.L."/>
            <person name="Branco S."/>
            <person name="Kuo A."/>
            <person name="LaButti K."/>
            <person name="Lipzen A."/>
            <person name="Andreopoulos W."/>
            <person name="Pangilinan J."/>
            <person name="Riley R."/>
            <person name="Hundley H."/>
            <person name="Na H."/>
            <person name="Barry K."/>
            <person name="Grigoriev I.V."/>
            <person name="Stajich J.E."/>
            <person name="Kennedy P.G."/>
        </authorList>
    </citation>
    <scope>NUCLEOTIDE SEQUENCE</scope>
    <source>
        <strain evidence="3">FC423</strain>
    </source>
</reference>
<evidence type="ECO:0000313" key="3">
    <source>
        <dbReference type="EMBL" id="KAG2086764.1"/>
    </source>
</evidence>
<protein>
    <submittedName>
        <fullName evidence="3">Uncharacterized protein</fullName>
    </submittedName>
</protein>
<feature type="region of interest" description="Disordered" evidence="1">
    <location>
        <begin position="338"/>
        <end position="365"/>
    </location>
</feature>
<feature type="region of interest" description="Disordered" evidence="1">
    <location>
        <begin position="108"/>
        <end position="183"/>
    </location>
</feature>
<keyword evidence="2" id="KW-0812">Transmembrane</keyword>
<feature type="region of interest" description="Disordered" evidence="1">
    <location>
        <begin position="297"/>
        <end position="317"/>
    </location>
</feature>
<feature type="compositionally biased region" description="Basic and acidic residues" evidence="1">
    <location>
        <begin position="133"/>
        <end position="146"/>
    </location>
</feature>
<dbReference type="EMBL" id="JABBWM010000141">
    <property type="protein sequence ID" value="KAG2086764.1"/>
    <property type="molecule type" value="Genomic_DNA"/>
</dbReference>
<comment type="caution">
    <text evidence="3">The sequence shown here is derived from an EMBL/GenBank/DDBJ whole genome shotgun (WGS) entry which is preliminary data.</text>
</comment>
<evidence type="ECO:0000256" key="1">
    <source>
        <dbReference type="SAM" id="MobiDB-lite"/>
    </source>
</evidence>
<dbReference type="OrthoDB" id="2684642at2759"/>
<keyword evidence="2" id="KW-1133">Transmembrane helix</keyword>
<dbReference type="AlphaFoldDB" id="A0A9P7ERK6"/>
<feature type="region of interest" description="Disordered" evidence="1">
    <location>
        <begin position="417"/>
        <end position="440"/>
    </location>
</feature>
<evidence type="ECO:0000256" key="2">
    <source>
        <dbReference type="SAM" id="Phobius"/>
    </source>
</evidence>
<gene>
    <name evidence="3" type="ORF">F5147DRAFT_659140</name>
</gene>